<dbReference type="PANTHER" id="PTHR22803">
    <property type="entry name" value="MANNOSE, PHOSPHOLIPASE, LECTIN RECEPTOR RELATED"/>
    <property type="match status" value="1"/>
</dbReference>
<dbReference type="Gene3D" id="3.10.100.10">
    <property type="entry name" value="Mannose-Binding Protein A, subunit A"/>
    <property type="match status" value="1"/>
</dbReference>
<evidence type="ECO:0000313" key="4">
    <source>
        <dbReference type="Proteomes" id="UP000314982"/>
    </source>
</evidence>
<protein>
    <recommendedName>
        <fullName evidence="2">C-type lectin domain-containing protein</fullName>
    </recommendedName>
</protein>
<dbReference type="PROSITE" id="PS00615">
    <property type="entry name" value="C_TYPE_LECTIN_1"/>
    <property type="match status" value="1"/>
</dbReference>
<dbReference type="InterPro" id="IPR050111">
    <property type="entry name" value="C-type_lectin/snaclec_domain"/>
</dbReference>
<reference evidence="3" key="2">
    <citation type="submission" date="2025-08" db="UniProtKB">
        <authorList>
            <consortium name="Ensembl"/>
        </authorList>
    </citation>
    <scope>IDENTIFICATION</scope>
</reference>
<dbReference type="PROSITE" id="PS50041">
    <property type="entry name" value="C_TYPE_LECTIN_2"/>
    <property type="match status" value="1"/>
</dbReference>
<dbReference type="InterPro" id="IPR001304">
    <property type="entry name" value="C-type_lectin-like"/>
</dbReference>
<dbReference type="Proteomes" id="UP000314982">
    <property type="component" value="Unassembled WGS sequence"/>
</dbReference>
<dbReference type="SUPFAM" id="SSF56436">
    <property type="entry name" value="C-type lectin-like"/>
    <property type="match status" value="1"/>
</dbReference>
<evidence type="ECO:0000259" key="2">
    <source>
        <dbReference type="PROSITE" id="PS50041"/>
    </source>
</evidence>
<accession>A0A4W5RKV7</accession>
<evidence type="ECO:0000313" key="3">
    <source>
        <dbReference type="Ensembl" id="ENSHHUP00000090596.1"/>
    </source>
</evidence>
<dbReference type="Pfam" id="PF00059">
    <property type="entry name" value="Lectin_C"/>
    <property type="match status" value="1"/>
</dbReference>
<keyword evidence="1" id="KW-1015">Disulfide bond</keyword>
<dbReference type="SMART" id="SM00034">
    <property type="entry name" value="CLECT"/>
    <property type="match status" value="1"/>
</dbReference>
<dbReference type="InterPro" id="IPR018378">
    <property type="entry name" value="C-type_lectin_CS"/>
</dbReference>
<evidence type="ECO:0000256" key="1">
    <source>
        <dbReference type="ARBA" id="ARBA00023157"/>
    </source>
</evidence>
<name>A0A4W5RKV7_9TELE</name>
<reference evidence="4" key="1">
    <citation type="submission" date="2018-06" db="EMBL/GenBank/DDBJ databases">
        <title>Genome assembly of Danube salmon.</title>
        <authorList>
            <person name="Macqueen D.J."/>
            <person name="Gundappa M.K."/>
        </authorList>
    </citation>
    <scope>NUCLEOTIDE SEQUENCE [LARGE SCALE GENOMIC DNA]</scope>
</reference>
<dbReference type="Ensembl" id="ENSHHUT00000093402.1">
    <property type="protein sequence ID" value="ENSHHUP00000090596.1"/>
    <property type="gene ID" value="ENSHHUG00000052293.1"/>
</dbReference>
<dbReference type="AlphaFoldDB" id="A0A4W5RKV7"/>
<dbReference type="InterPro" id="IPR016187">
    <property type="entry name" value="CTDL_fold"/>
</dbReference>
<dbReference type="PRINTS" id="PR01504">
    <property type="entry name" value="PNCREATITSAP"/>
</dbReference>
<dbReference type="GeneTree" id="ENSGT00940000161814"/>
<keyword evidence="4" id="KW-1185">Reference proteome</keyword>
<dbReference type="CDD" id="cd00037">
    <property type="entry name" value="CLECT"/>
    <property type="match status" value="1"/>
</dbReference>
<reference evidence="3" key="3">
    <citation type="submission" date="2025-09" db="UniProtKB">
        <authorList>
            <consortium name="Ensembl"/>
        </authorList>
    </citation>
    <scope>IDENTIFICATION</scope>
</reference>
<dbReference type="STRING" id="62062.ENSHHUP00000090596"/>
<dbReference type="InterPro" id="IPR016186">
    <property type="entry name" value="C-type_lectin-like/link_sf"/>
</dbReference>
<proteinExistence type="predicted"/>
<feature type="domain" description="C-type lectin" evidence="2">
    <location>
        <begin position="58"/>
        <end position="175"/>
    </location>
</feature>
<organism evidence="3 4">
    <name type="scientific">Hucho hucho</name>
    <name type="common">huchen</name>
    <dbReference type="NCBI Taxonomy" id="62062"/>
    <lineage>
        <taxon>Eukaryota</taxon>
        <taxon>Metazoa</taxon>
        <taxon>Chordata</taxon>
        <taxon>Craniata</taxon>
        <taxon>Vertebrata</taxon>
        <taxon>Euteleostomi</taxon>
        <taxon>Actinopterygii</taxon>
        <taxon>Neopterygii</taxon>
        <taxon>Teleostei</taxon>
        <taxon>Protacanthopterygii</taxon>
        <taxon>Salmoniformes</taxon>
        <taxon>Salmonidae</taxon>
        <taxon>Salmoninae</taxon>
        <taxon>Hucho</taxon>
    </lineage>
</organism>
<sequence>MHVAGSVILSQHPLTFKVNYNLERALCLLLTEAGVVEEQQEAGAAESDRPCPGGWTKYKSRCFMFVNTAMTWPQAESYCLSLGANLASVHNYWENYNLQQLVLKNTGQHHATWIGGSDANRQWFWSDGSKFDYQNWERGEPNNYGGREPCIHMNAGGDKMWNDLDCGVNLPSVCALRTC</sequence>